<evidence type="ECO:0000256" key="3">
    <source>
        <dbReference type="ARBA" id="ARBA00005054"/>
    </source>
</evidence>
<dbReference type="NCBIfam" id="TIGR00877">
    <property type="entry name" value="purD"/>
    <property type="match status" value="1"/>
</dbReference>
<dbReference type="EMBL" id="GANO01001277">
    <property type="protein sequence ID" value="JAB58594.1"/>
    <property type="molecule type" value="mRNA"/>
</dbReference>
<dbReference type="InterPro" id="IPR004607">
    <property type="entry name" value="GART"/>
</dbReference>
<evidence type="ECO:0000256" key="9">
    <source>
        <dbReference type="ARBA" id="ARBA00022490"/>
    </source>
</evidence>
<comment type="pathway">
    <text evidence="3 20">Purine metabolism; IMP biosynthesis via de novo pathway; N(2)-formyl-N(1)-(5-phospho-D-ribosyl)glycinamide from N(1)-(5-phospho-D-ribosyl)glycinamide (10-formyl THF route): step 1/1.</text>
</comment>
<dbReference type="InterPro" id="IPR000115">
    <property type="entry name" value="PRibGlycinamide_synth"/>
</dbReference>
<reference evidence="22" key="1">
    <citation type="journal article" date="2014" name="Insect Biochem. Mol. Biol.">
        <title>An insight into the sialome of the frog biting fly, Corethrella appendiculata.</title>
        <authorList>
            <person name="Ribeiro J.M.C."/>
            <person name="Chagas A.C."/>
            <person name="Pham V.M."/>
            <person name="Lounibos L.P."/>
            <person name="Calvo E."/>
        </authorList>
    </citation>
    <scope>NUCLEOTIDE SEQUENCE</scope>
    <source>
        <tissue evidence="22">Salivary glands</tissue>
    </source>
</reference>
<dbReference type="InterPro" id="IPR001555">
    <property type="entry name" value="GART_AS"/>
</dbReference>
<dbReference type="HAMAP" id="MF_00741">
    <property type="entry name" value="AIRS"/>
    <property type="match status" value="2"/>
</dbReference>
<keyword evidence="11 22" id="KW-0808">Transferase</keyword>
<comment type="catalytic activity">
    <reaction evidence="20">
        <text>N(1)-(5-phospho-beta-D-ribosyl)glycinamide + (6R)-10-formyltetrahydrofolate = N(2)-formyl-N(1)-(5-phospho-beta-D-ribosyl)glycinamide + (6S)-5,6,7,8-tetrahydrofolate + H(+)</text>
        <dbReference type="Rhea" id="RHEA:15053"/>
        <dbReference type="ChEBI" id="CHEBI:15378"/>
        <dbReference type="ChEBI" id="CHEBI:57453"/>
        <dbReference type="ChEBI" id="CHEBI:143788"/>
        <dbReference type="ChEBI" id="CHEBI:147286"/>
        <dbReference type="ChEBI" id="CHEBI:195366"/>
        <dbReference type="EC" id="2.1.2.2"/>
    </reaction>
</comment>
<evidence type="ECO:0000256" key="2">
    <source>
        <dbReference type="ARBA" id="ARBA00004686"/>
    </source>
</evidence>
<protein>
    <recommendedName>
        <fullName evidence="20">Trifunctional purine biosynthetic protein adenosine-3</fullName>
    </recommendedName>
    <domain>
        <recommendedName>
            <fullName evidence="20">Phosphoribosylamine--glycine ligase</fullName>
            <ecNumber evidence="20">6.3.4.13</ecNumber>
        </recommendedName>
        <alternativeName>
            <fullName evidence="20">Glycinamide ribonucleotide synthetase</fullName>
            <shortName evidence="20">GARS</shortName>
        </alternativeName>
        <alternativeName>
            <fullName evidence="20">Phosphoribosylglycinamide synthetase</fullName>
        </alternativeName>
    </domain>
    <domain>
        <recommendedName>
            <fullName evidence="20">Phosphoribosylformylglycinamidine cyclo-ligase</fullName>
            <ecNumber evidence="20">6.3.3.1</ecNumber>
        </recommendedName>
        <alternativeName>
            <fullName evidence="20">AIR synthase</fullName>
            <shortName evidence="20">AIRS</shortName>
        </alternativeName>
        <alternativeName>
            <fullName evidence="20">Phosphoribosyl-aminoimidazole synthetase</fullName>
        </alternativeName>
    </domain>
    <domain>
        <recommendedName>
            <fullName evidence="20">Phosphoribosylglycinamide formyltransferase</fullName>
            <ecNumber evidence="20">2.1.2.2</ecNumber>
        </recommendedName>
        <alternativeName>
            <fullName evidence="20">5'-phosphoribosylglycinamide transformylase</fullName>
        </alternativeName>
        <alternativeName>
            <fullName evidence="20">GAR transformylase</fullName>
            <shortName evidence="20">GART</shortName>
        </alternativeName>
    </domain>
</protein>
<dbReference type="Pfam" id="PF00586">
    <property type="entry name" value="AIRS"/>
    <property type="match status" value="2"/>
</dbReference>
<feature type="non-terminal residue" evidence="22">
    <location>
        <position position="1"/>
    </location>
</feature>
<dbReference type="InterPro" id="IPR010918">
    <property type="entry name" value="PurM-like_C_dom"/>
</dbReference>
<dbReference type="FunFam" id="3.40.50.20:FF:000006">
    <property type="entry name" value="Phosphoribosylamine--glycine ligase, chloroplastic"/>
    <property type="match status" value="1"/>
</dbReference>
<dbReference type="CDD" id="cd08645">
    <property type="entry name" value="FMT_core_GART"/>
    <property type="match status" value="1"/>
</dbReference>
<dbReference type="GO" id="GO:0005524">
    <property type="term" value="F:ATP binding"/>
    <property type="evidence" value="ECO:0007669"/>
    <property type="project" value="UniProtKB-UniRule"/>
</dbReference>
<dbReference type="EC" id="6.3.4.13" evidence="20"/>
<dbReference type="GO" id="GO:0006189">
    <property type="term" value="P:'de novo' IMP biosynthetic process"/>
    <property type="evidence" value="ECO:0007669"/>
    <property type="project" value="UniProtKB-UniRule"/>
</dbReference>
<dbReference type="FunFam" id="3.30.470.20:FF:000018">
    <property type="entry name" value="Trifunctional purine biosynthetic protein adenosine-3"/>
    <property type="match status" value="1"/>
</dbReference>
<dbReference type="GO" id="GO:0004637">
    <property type="term" value="F:phosphoribosylamine-glycine ligase activity"/>
    <property type="evidence" value="ECO:0007669"/>
    <property type="project" value="UniProtKB-UniRule"/>
</dbReference>
<sequence length="1360" mass="146037">SNSNKNVLVIGSGGREHTICWKLSQSKQVSGIFCLPGSPGIAEIAKVKCLNDVKANDFDGIVKWCKVNKIDLVAVGPEAPLADGLGDHLLDAGIKCFGPCKQGAQIESDKSWSKAFMKRHNIPTAEYESFTSADKAKQFIRSAKFDALVVKASGLATGKGVIVAENTDEACAAVDEILGEKKFGSAGDVVVVEEKLSGEEVSVLAFVDSNTVRVMLPSQDHKRIFNNDLGPNTGGMGAYCPCPIIKSNELDLVVRNVLQKAVDGLRTEGIPYNGVLYAGMMLTPNGPKTLEFNCRFGDPETQVILPLLDSDLYEVMEACCLNQLSKIDLKFRANTKAVGVVMASRGYPETATKGCVITGLDKVKSRANHIIFHSGIAKNADNDFVTNGGRVLVNVVLDSDLKKAAQLATTACNVINFDGAQFRTDIAQKAFKYPYSLSYKDSGVDIDAGDALVQRIKILATGTNRKGVIGGLGGFGGLFQLNQTNYKDPVLVQGTDGVGTKLKIAEELSNWDSIGIDLVAMCVNDVLCAGAEPLAFLDYIACGKLCVPTGALIVKGISEGCRDAGCALIGGETAEMPSLYEPGKYDLAGYCVGAVEYDDILPKIDQINVGDIVIGLPSSGVHSNGFSLVNKIMKTAGCKFSDVAPFSSSKFTFGKKFLTPTKIYVKQVLPLIRGGHVKALAHITGGGLVENIPRILNEQLAVEIDANLFDILPVFGWLAANGNVSDAEMLRTFNCGIGMVLICDSKDNNWRKLVNDGAKCIGTVVKRETAAVIVKNFSENIKKVSQPFLKGAKIQSISYKDSGVDIKAGDDLVQNIKPLAKRTNRQGTLGGLGGFGGLFRVKDAGYFKDPILVMGTDGVGTKLKIAQSIKKHDTIGIDLVAMCVNDILCNGAEPLTFLDYYACGKLDIDVATKVITGISDGCLQSGSVLLGGETAEMPEMYKKDVYDVAGFALGIAEHDQMLPKTRLIKENDLIIGLPSSGLHSNGFSLVHKVMELAGSTLNDIAPFSSTEKTFGEEFLTPTKIYVKAILPIIKKGFVKALAHITGGGLTENIPRILTENLAVEIDAKTFNIPPLFGWLSKTGNIRANEMLRTFNCGIGLTLVIDAEKKHDVLQLLTGYDASIIGKVVRRKPKGPQVIVNNFEPCLRRTKALLGVPKKRIAVLISGSGSNLQALIDASRNSAFGINGEIVFVISNKSGVLGLERAQKAGIKNTVVLHKNYSSRSEFDAVMSAELVKENIDIICLAGFMRILSPEFVRQWKGKLINIHPALLPKHKGIHAQRQALEAGDIESGCTVHFVDEGVDTGAIILQESVPILPDDNEETLTERIHKAEHVAFPRALRLIANNAVQLSTETSQTIWL</sequence>
<dbReference type="Pfam" id="PF02769">
    <property type="entry name" value="AIRS_C"/>
    <property type="match status" value="2"/>
</dbReference>
<organism evidence="22">
    <name type="scientific">Corethrella appendiculata</name>
    <dbReference type="NCBI Taxonomy" id="1370023"/>
    <lineage>
        <taxon>Eukaryota</taxon>
        <taxon>Metazoa</taxon>
        <taxon>Ecdysozoa</taxon>
        <taxon>Arthropoda</taxon>
        <taxon>Hexapoda</taxon>
        <taxon>Insecta</taxon>
        <taxon>Pterygota</taxon>
        <taxon>Neoptera</taxon>
        <taxon>Endopterygota</taxon>
        <taxon>Diptera</taxon>
        <taxon>Nematocera</taxon>
        <taxon>Culicoidea</taxon>
        <taxon>Chaoboridae</taxon>
        <taxon>Corethrella</taxon>
    </lineage>
</organism>
<name>W4VRN4_9DIPT</name>
<keyword evidence="9" id="KW-0963">Cytoplasm</keyword>
<keyword evidence="13 19" id="KW-0547">Nucleotide-binding</keyword>
<dbReference type="InterPro" id="IPR011054">
    <property type="entry name" value="Rudment_hybrid_motif"/>
</dbReference>
<dbReference type="EC" id="2.1.2.2" evidence="20"/>
<evidence type="ECO:0000256" key="7">
    <source>
        <dbReference type="ARBA" id="ARBA00008696"/>
    </source>
</evidence>
<comment type="subcellular location">
    <subcellularLocation>
        <location evidence="1">Cytoplasm</location>
    </subcellularLocation>
</comment>
<keyword evidence="14 20" id="KW-0658">Purine biosynthesis</keyword>
<evidence type="ECO:0000256" key="11">
    <source>
        <dbReference type="ARBA" id="ARBA00022679"/>
    </source>
</evidence>
<comment type="similarity">
    <text evidence="5 20">In the N-terminal section; belongs to the GARS family.</text>
</comment>
<comment type="similarity">
    <text evidence="8">Belongs to the AIR synthase family.</text>
</comment>
<dbReference type="Gene3D" id="3.30.1330.10">
    <property type="entry name" value="PurM-like, N-terminal domain"/>
    <property type="match status" value="2"/>
</dbReference>
<dbReference type="InterPro" id="IPR016188">
    <property type="entry name" value="PurM-like_N"/>
</dbReference>
<feature type="domain" description="ATP-grasp" evidence="21">
    <location>
        <begin position="114"/>
        <end position="321"/>
    </location>
</feature>
<dbReference type="SUPFAM" id="SSF56059">
    <property type="entry name" value="Glutathione synthetase ATP-binding domain-like"/>
    <property type="match status" value="1"/>
</dbReference>
<comment type="pathway">
    <text evidence="4 20">Purine metabolism; IMP biosynthesis via de novo pathway; N(1)-(5-phospho-D-ribosyl)glycinamide from 5-phospho-alpha-D-ribose 1-diphosphate: step 2/2.</text>
</comment>
<dbReference type="SUPFAM" id="SSF51246">
    <property type="entry name" value="Rudiment single hybrid motif"/>
    <property type="match status" value="1"/>
</dbReference>
<comment type="catalytic activity">
    <reaction evidence="18 20">
        <text>2-formamido-N(1)-(5-O-phospho-beta-D-ribosyl)acetamidine + ATP = 5-amino-1-(5-phospho-beta-D-ribosyl)imidazole + ADP + phosphate + H(+)</text>
        <dbReference type="Rhea" id="RHEA:23032"/>
        <dbReference type="ChEBI" id="CHEBI:15378"/>
        <dbReference type="ChEBI" id="CHEBI:30616"/>
        <dbReference type="ChEBI" id="CHEBI:43474"/>
        <dbReference type="ChEBI" id="CHEBI:137981"/>
        <dbReference type="ChEBI" id="CHEBI:147287"/>
        <dbReference type="ChEBI" id="CHEBI:456216"/>
        <dbReference type="EC" id="6.3.3.1"/>
    </reaction>
</comment>
<dbReference type="Pfam" id="PF02843">
    <property type="entry name" value="GARS_C"/>
    <property type="match status" value="1"/>
</dbReference>
<comment type="similarity">
    <text evidence="7 20">In the central section; belongs to the AIR synthase family.</text>
</comment>
<dbReference type="InterPro" id="IPR020559">
    <property type="entry name" value="PRibGlycinamide_synth_CS"/>
</dbReference>
<evidence type="ECO:0000256" key="15">
    <source>
        <dbReference type="ARBA" id="ARBA00022840"/>
    </source>
</evidence>
<dbReference type="GO" id="GO:0004644">
    <property type="term" value="F:phosphoribosylglycinamide formyltransferase activity"/>
    <property type="evidence" value="ECO:0007669"/>
    <property type="project" value="UniProtKB-EC"/>
</dbReference>
<dbReference type="SUPFAM" id="SSF55326">
    <property type="entry name" value="PurM N-terminal domain-like"/>
    <property type="match status" value="2"/>
</dbReference>
<evidence type="ECO:0000313" key="22">
    <source>
        <dbReference type="EMBL" id="JAB58594.1"/>
    </source>
</evidence>
<dbReference type="NCBIfam" id="TIGR00878">
    <property type="entry name" value="purM"/>
    <property type="match status" value="2"/>
</dbReference>
<accession>W4VRN4</accession>
<evidence type="ECO:0000256" key="20">
    <source>
        <dbReference type="RuleBase" id="RU363089"/>
    </source>
</evidence>
<dbReference type="SUPFAM" id="SSF53328">
    <property type="entry name" value="Formyltransferase"/>
    <property type="match status" value="1"/>
</dbReference>
<dbReference type="CDD" id="cd02196">
    <property type="entry name" value="PurM"/>
    <property type="match status" value="2"/>
</dbReference>
<dbReference type="SUPFAM" id="SSF56042">
    <property type="entry name" value="PurM C-terminal domain-like"/>
    <property type="match status" value="2"/>
</dbReference>
<dbReference type="Pfam" id="PF00551">
    <property type="entry name" value="Formyl_trans_N"/>
    <property type="match status" value="1"/>
</dbReference>
<dbReference type="PROSITE" id="PS00184">
    <property type="entry name" value="GARS"/>
    <property type="match status" value="1"/>
</dbReference>
<dbReference type="SUPFAM" id="SSF52440">
    <property type="entry name" value="PreATP-grasp domain"/>
    <property type="match status" value="1"/>
</dbReference>
<evidence type="ECO:0000256" key="18">
    <source>
        <dbReference type="ARBA" id="ARBA00049057"/>
    </source>
</evidence>
<dbReference type="FunFam" id="3.30.1330.10:FF:000001">
    <property type="entry name" value="Phosphoribosylformylglycinamidine cyclo-ligase"/>
    <property type="match status" value="2"/>
</dbReference>
<dbReference type="Gene3D" id="3.30.1490.20">
    <property type="entry name" value="ATP-grasp fold, A domain"/>
    <property type="match status" value="1"/>
</dbReference>
<comment type="catalytic activity">
    <reaction evidence="20">
        <text>5-phospho-beta-D-ribosylamine + glycine + ATP = N(1)-(5-phospho-beta-D-ribosyl)glycinamide + ADP + phosphate + H(+)</text>
        <dbReference type="Rhea" id="RHEA:17453"/>
        <dbReference type="ChEBI" id="CHEBI:15378"/>
        <dbReference type="ChEBI" id="CHEBI:30616"/>
        <dbReference type="ChEBI" id="CHEBI:43474"/>
        <dbReference type="ChEBI" id="CHEBI:57305"/>
        <dbReference type="ChEBI" id="CHEBI:58681"/>
        <dbReference type="ChEBI" id="CHEBI:143788"/>
        <dbReference type="ChEBI" id="CHEBI:456216"/>
        <dbReference type="EC" id="6.3.4.13"/>
    </reaction>
</comment>
<evidence type="ECO:0000256" key="17">
    <source>
        <dbReference type="ARBA" id="ARBA00023268"/>
    </source>
</evidence>
<dbReference type="SMART" id="SM01209">
    <property type="entry name" value="GARS_A"/>
    <property type="match status" value="1"/>
</dbReference>
<dbReference type="InterPro" id="IPR016185">
    <property type="entry name" value="PreATP-grasp_dom_sf"/>
</dbReference>
<dbReference type="PANTHER" id="PTHR10520">
    <property type="entry name" value="TRIFUNCTIONAL PURINE BIOSYNTHETIC PROTEIN ADENOSINE-3-RELATED"/>
    <property type="match status" value="1"/>
</dbReference>
<keyword evidence="16 20" id="KW-0464">Manganese</keyword>
<dbReference type="Pfam" id="PF02844">
    <property type="entry name" value="GARS_N"/>
    <property type="match status" value="1"/>
</dbReference>
<keyword evidence="17 20" id="KW-0511">Multifunctional enzyme</keyword>
<evidence type="ECO:0000256" key="6">
    <source>
        <dbReference type="ARBA" id="ARBA00008630"/>
    </source>
</evidence>
<dbReference type="SMART" id="SM01210">
    <property type="entry name" value="GARS_C"/>
    <property type="match status" value="1"/>
</dbReference>
<keyword evidence="10 20" id="KW-0436">Ligase</keyword>
<dbReference type="InterPro" id="IPR036676">
    <property type="entry name" value="PurM-like_C_sf"/>
</dbReference>
<dbReference type="FunFam" id="3.90.600.10:FF:000001">
    <property type="entry name" value="Trifunctional purine biosynthetic protein adenosine-3"/>
    <property type="match status" value="1"/>
</dbReference>
<evidence type="ECO:0000256" key="14">
    <source>
        <dbReference type="ARBA" id="ARBA00022755"/>
    </source>
</evidence>
<dbReference type="InterPro" id="IPR011761">
    <property type="entry name" value="ATP-grasp"/>
</dbReference>
<evidence type="ECO:0000256" key="4">
    <source>
        <dbReference type="ARBA" id="ARBA00005174"/>
    </source>
</evidence>
<dbReference type="GO" id="GO:0004641">
    <property type="term" value="F:phosphoribosylformylglycinamidine cyclo-ligase activity"/>
    <property type="evidence" value="ECO:0007669"/>
    <property type="project" value="UniProtKB-EC"/>
</dbReference>
<dbReference type="Gene3D" id="3.40.50.20">
    <property type="match status" value="1"/>
</dbReference>
<dbReference type="InterPro" id="IPR020561">
    <property type="entry name" value="PRibGlycinamid_synth_ATP-grasp"/>
</dbReference>
<evidence type="ECO:0000256" key="10">
    <source>
        <dbReference type="ARBA" id="ARBA00022598"/>
    </source>
</evidence>
<dbReference type="PANTHER" id="PTHR10520:SF12">
    <property type="entry name" value="TRIFUNCTIONAL PURINE BIOSYNTHETIC PROTEIN ADENOSINE-3"/>
    <property type="match status" value="1"/>
</dbReference>
<dbReference type="InterPro" id="IPR020560">
    <property type="entry name" value="PRibGlycinamide_synth_C-dom"/>
</dbReference>
<dbReference type="HAMAP" id="MF_01930">
    <property type="entry name" value="PurN"/>
    <property type="match status" value="1"/>
</dbReference>
<dbReference type="InterPro" id="IPR013815">
    <property type="entry name" value="ATP_grasp_subdomain_1"/>
</dbReference>
<dbReference type="NCBIfam" id="TIGR00639">
    <property type="entry name" value="PurN"/>
    <property type="match status" value="1"/>
</dbReference>
<evidence type="ECO:0000256" key="19">
    <source>
        <dbReference type="PROSITE-ProRule" id="PRU00409"/>
    </source>
</evidence>
<evidence type="ECO:0000259" key="21">
    <source>
        <dbReference type="PROSITE" id="PS50975"/>
    </source>
</evidence>
<dbReference type="InterPro" id="IPR004733">
    <property type="entry name" value="PurM_cligase"/>
</dbReference>
<evidence type="ECO:0000256" key="5">
    <source>
        <dbReference type="ARBA" id="ARBA00007423"/>
    </source>
</evidence>
<comment type="pathway">
    <text evidence="2 20">Purine metabolism; IMP biosynthesis via de novo pathway; 5-amino-1-(5-phospho-D-ribosyl)imidazole from N(2)-formyl-N(1)-(5-phospho-D-ribosyl)glycinamide: step 2/2.</text>
</comment>
<dbReference type="PROSITE" id="PS50975">
    <property type="entry name" value="ATP_GRASP"/>
    <property type="match status" value="1"/>
</dbReference>
<proteinExistence type="evidence at transcript level"/>
<dbReference type="FunFam" id="3.40.50.170:FF:000006">
    <property type="entry name" value="Trifunctional purine biosynthetic protein adenosine-3"/>
    <property type="match status" value="1"/>
</dbReference>
<evidence type="ECO:0000256" key="1">
    <source>
        <dbReference type="ARBA" id="ARBA00004496"/>
    </source>
</evidence>
<dbReference type="EC" id="6.3.3.1" evidence="20"/>
<keyword evidence="12 20" id="KW-0479">Metal-binding</keyword>
<dbReference type="FunFam" id="3.30.1490.20:FF:000006">
    <property type="entry name" value="phosphoribosylamine--glycine ligase, chloroplastic-like"/>
    <property type="match status" value="1"/>
</dbReference>
<dbReference type="GO" id="GO:0005829">
    <property type="term" value="C:cytosol"/>
    <property type="evidence" value="ECO:0007669"/>
    <property type="project" value="TreeGrafter"/>
</dbReference>
<dbReference type="InterPro" id="IPR037123">
    <property type="entry name" value="PRibGlycinamide_synth_C_sf"/>
</dbReference>
<dbReference type="InterPro" id="IPR036921">
    <property type="entry name" value="PurM-like_N_sf"/>
</dbReference>
<dbReference type="UniPathway" id="UPA00074">
    <property type="reaction ID" value="UER00125"/>
</dbReference>
<evidence type="ECO:0000256" key="12">
    <source>
        <dbReference type="ARBA" id="ARBA00022723"/>
    </source>
</evidence>
<dbReference type="GO" id="GO:0046872">
    <property type="term" value="F:metal ion binding"/>
    <property type="evidence" value="ECO:0007669"/>
    <property type="project" value="UniProtKB-KW"/>
</dbReference>
<dbReference type="Pfam" id="PF01071">
    <property type="entry name" value="GARS_A"/>
    <property type="match status" value="1"/>
</dbReference>
<dbReference type="Gene3D" id="3.40.50.170">
    <property type="entry name" value="Formyl transferase, N-terminal domain"/>
    <property type="match status" value="1"/>
</dbReference>
<dbReference type="InterPro" id="IPR002376">
    <property type="entry name" value="Formyl_transf_N"/>
</dbReference>
<dbReference type="Gene3D" id="3.90.600.10">
    <property type="entry name" value="Phosphoribosylglycinamide synthetase, C-terminal domain"/>
    <property type="match status" value="1"/>
</dbReference>
<keyword evidence="15 19" id="KW-0067">ATP-binding</keyword>
<evidence type="ECO:0000256" key="8">
    <source>
        <dbReference type="ARBA" id="ARBA00010280"/>
    </source>
</evidence>
<evidence type="ECO:0000256" key="16">
    <source>
        <dbReference type="ARBA" id="ARBA00023211"/>
    </source>
</evidence>
<comment type="similarity">
    <text evidence="6 20">In the C-terminal section; belongs to the GART family.</text>
</comment>
<evidence type="ECO:0000256" key="13">
    <source>
        <dbReference type="ARBA" id="ARBA00022741"/>
    </source>
</evidence>
<dbReference type="HAMAP" id="MF_00138">
    <property type="entry name" value="GARS"/>
    <property type="match status" value="1"/>
</dbReference>
<dbReference type="InterPro" id="IPR036477">
    <property type="entry name" value="Formyl_transf_N_sf"/>
</dbReference>
<dbReference type="InterPro" id="IPR020562">
    <property type="entry name" value="PRibGlycinamide_synth_N"/>
</dbReference>
<dbReference type="PROSITE" id="PS00373">
    <property type="entry name" value="GART"/>
    <property type="match status" value="1"/>
</dbReference>
<dbReference type="Gene3D" id="3.90.650.10">
    <property type="entry name" value="PurM-like C-terminal domain"/>
    <property type="match status" value="2"/>
</dbReference>
<dbReference type="FunFam" id="3.90.650.10:FF:000019">
    <property type="entry name" value="Trifunctional purine biosynthetic protein adenosine-3"/>
    <property type="match status" value="1"/>
</dbReference>
<dbReference type="GO" id="GO:0046084">
    <property type="term" value="P:adenine biosynthetic process"/>
    <property type="evidence" value="ECO:0007669"/>
    <property type="project" value="TreeGrafter"/>
</dbReference>
<dbReference type="FunFam" id="3.90.650.10:FF:000011">
    <property type="entry name" value="Phosphoribosylformylglycinamidine cyclo-ligase"/>
    <property type="match status" value="1"/>
</dbReference>
<dbReference type="Gene3D" id="3.30.470.20">
    <property type="entry name" value="ATP-grasp fold, B domain"/>
    <property type="match status" value="1"/>
</dbReference>